<dbReference type="InterPro" id="IPR036291">
    <property type="entry name" value="NAD(P)-bd_dom_sf"/>
</dbReference>
<dbReference type="Pfam" id="PF01370">
    <property type="entry name" value="Epimerase"/>
    <property type="match status" value="1"/>
</dbReference>
<dbReference type="CDD" id="cd08946">
    <property type="entry name" value="SDR_e"/>
    <property type="match status" value="1"/>
</dbReference>
<reference evidence="3" key="1">
    <citation type="journal article" date="2017" name="Genome Announc.">
        <title>Draft Genome Sequence of Terrimicrobium sacchariphilum NM-5T, a Facultative Anaerobic Soil Bacterium of the Class Spartobacteria.</title>
        <authorList>
            <person name="Qiu Y.L."/>
            <person name="Tourlousse D.M."/>
            <person name="Matsuura N."/>
            <person name="Ohashi A."/>
            <person name="Sekiguchi Y."/>
        </authorList>
    </citation>
    <scope>NUCLEOTIDE SEQUENCE [LARGE SCALE GENOMIC DNA]</scope>
    <source>
        <strain evidence="3">NM-5</strain>
    </source>
</reference>
<dbReference type="RefSeq" id="WP_075081255.1">
    <property type="nucleotide sequence ID" value="NZ_BDCO01000003.1"/>
</dbReference>
<evidence type="ECO:0000313" key="2">
    <source>
        <dbReference type="EMBL" id="GAT35449.1"/>
    </source>
</evidence>
<dbReference type="InterPro" id="IPR001509">
    <property type="entry name" value="Epimerase_deHydtase"/>
</dbReference>
<dbReference type="InterPro" id="IPR050177">
    <property type="entry name" value="Lipid_A_modif_metabolic_enz"/>
</dbReference>
<evidence type="ECO:0000313" key="3">
    <source>
        <dbReference type="Proteomes" id="UP000076023"/>
    </source>
</evidence>
<dbReference type="Proteomes" id="UP000076023">
    <property type="component" value="Unassembled WGS sequence"/>
</dbReference>
<organism evidence="2 3">
    <name type="scientific">Terrimicrobium sacchariphilum</name>
    <dbReference type="NCBI Taxonomy" id="690879"/>
    <lineage>
        <taxon>Bacteria</taxon>
        <taxon>Pseudomonadati</taxon>
        <taxon>Verrucomicrobiota</taxon>
        <taxon>Terrimicrobiia</taxon>
        <taxon>Terrimicrobiales</taxon>
        <taxon>Terrimicrobiaceae</taxon>
        <taxon>Terrimicrobium</taxon>
    </lineage>
</organism>
<dbReference type="PANTHER" id="PTHR43245">
    <property type="entry name" value="BIFUNCTIONAL POLYMYXIN RESISTANCE PROTEIN ARNA"/>
    <property type="match status" value="1"/>
</dbReference>
<dbReference type="PANTHER" id="PTHR43245:SF55">
    <property type="entry name" value="NAD(P)-BINDING DOMAIN-CONTAINING PROTEIN"/>
    <property type="match status" value="1"/>
</dbReference>
<dbReference type="STRING" id="690879.TSACC_3515"/>
<dbReference type="SUPFAM" id="SSF51735">
    <property type="entry name" value="NAD(P)-binding Rossmann-fold domains"/>
    <property type="match status" value="1"/>
</dbReference>
<sequence length="256" mass="28290">MNTDTRLTSAIHKVLITGASGYLGQSLCEVLSEDYDLIRMDVVETPGPGEFLAASVTDREVLDSACARADALVIAHMAPNRPDVYDWPDECLDINVRGAALAFEAAVRNGIRRVILISSISVVGGHCSPGFTTAEMPFAPVNLYSMTKVLQEEVAEYYHRLRGLEIVVLRPAYILREDSLVNKYGKKRDSITWHCIDPRDIGHAVRCGLQLPDLSYEVFYLAAGPGAEEHVDLEPNKVRLGWIPRHRFEGIAIEAA</sequence>
<accession>A0A146GCZ8</accession>
<dbReference type="EMBL" id="BDCO01000003">
    <property type="protein sequence ID" value="GAT35449.1"/>
    <property type="molecule type" value="Genomic_DNA"/>
</dbReference>
<keyword evidence="3" id="KW-1185">Reference proteome</keyword>
<proteinExistence type="predicted"/>
<name>A0A146GCZ8_TERSA</name>
<protein>
    <submittedName>
        <fullName evidence="2">NAD dependent epimerase/dehydratase family protein</fullName>
    </submittedName>
</protein>
<dbReference type="Gene3D" id="3.40.50.720">
    <property type="entry name" value="NAD(P)-binding Rossmann-like Domain"/>
    <property type="match status" value="1"/>
</dbReference>
<dbReference type="InParanoid" id="A0A146GCZ8"/>
<dbReference type="OrthoDB" id="9807212at2"/>
<evidence type="ECO:0000259" key="1">
    <source>
        <dbReference type="Pfam" id="PF01370"/>
    </source>
</evidence>
<dbReference type="AlphaFoldDB" id="A0A146GCZ8"/>
<gene>
    <name evidence="2" type="ORF">TSACC_3515</name>
</gene>
<feature type="domain" description="NAD-dependent epimerase/dehydratase" evidence="1">
    <location>
        <begin position="14"/>
        <end position="172"/>
    </location>
</feature>
<comment type="caution">
    <text evidence="2">The sequence shown here is derived from an EMBL/GenBank/DDBJ whole genome shotgun (WGS) entry which is preliminary data.</text>
</comment>